<accession>A0A9P0ZCT5</accession>
<dbReference type="AlphaFoldDB" id="A0A9P0ZCT5"/>
<name>A0A9P0ZCT5_CUSEU</name>
<keyword evidence="2" id="KW-1185">Reference proteome</keyword>
<sequence>MSFSGASFSDPSSQLLISVEEPVSIEANDLYALPYKSIKPLVFPTALFVCHFAGQVWKELHWSIPAAEGDTFLHWVDMFFSSRKEESCCNFLIALWGFDMLETRKFGSNSKKKLFVYIDFFLNFCKQCKSL</sequence>
<gene>
    <name evidence="1" type="ORF">CEURO_LOCUS13193</name>
</gene>
<evidence type="ECO:0000313" key="1">
    <source>
        <dbReference type="EMBL" id="CAH9095651.1"/>
    </source>
</evidence>
<dbReference type="Proteomes" id="UP001152484">
    <property type="component" value="Unassembled WGS sequence"/>
</dbReference>
<reference evidence="1" key="1">
    <citation type="submission" date="2022-07" db="EMBL/GenBank/DDBJ databases">
        <authorList>
            <person name="Macas J."/>
            <person name="Novak P."/>
            <person name="Neumann P."/>
        </authorList>
    </citation>
    <scope>NUCLEOTIDE SEQUENCE</scope>
</reference>
<evidence type="ECO:0000313" key="2">
    <source>
        <dbReference type="Proteomes" id="UP001152484"/>
    </source>
</evidence>
<comment type="caution">
    <text evidence="1">The sequence shown here is derived from an EMBL/GenBank/DDBJ whole genome shotgun (WGS) entry which is preliminary data.</text>
</comment>
<protein>
    <submittedName>
        <fullName evidence="1">Uncharacterized protein</fullName>
    </submittedName>
</protein>
<proteinExistence type="predicted"/>
<organism evidence="1 2">
    <name type="scientific">Cuscuta europaea</name>
    <name type="common">European dodder</name>
    <dbReference type="NCBI Taxonomy" id="41803"/>
    <lineage>
        <taxon>Eukaryota</taxon>
        <taxon>Viridiplantae</taxon>
        <taxon>Streptophyta</taxon>
        <taxon>Embryophyta</taxon>
        <taxon>Tracheophyta</taxon>
        <taxon>Spermatophyta</taxon>
        <taxon>Magnoliopsida</taxon>
        <taxon>eudicotyledons</taxon>
        <taxon>Gunneridae</taxon>
        <taxon>Pentapetalae</taxon>
        <taxon>asterids</taxon>
        <taxon>lamiids</taxon>
        <taxon>Solanales</taxon>
        <taxon>Convolvulaceae</taxon>
        <taxon>Cuscuteae</taxon>
        <taxon>Cuscuta</taxon>
        <taxon>Cuscuta subgen. Cuscuta</taxon>
    </lineage>
</organism>
<dbReference type="EMBL" id="CAMAPE010000033">
    <property type="protein sequence ID" value="CAH9095651.1"/>
    <property type="molecule type" value="Genomic_DNA"/>
</dbReference>